<evidence type="ECO:0000313" key="2">
    <source>
        <dbReference type="Proteomes" id="UP000199116"/>
    </source>
</evidence>
<dbReference type="Pfam" id="PF22752">
    <property type="entry name" value="DUF488-N3i"/>
    <property type="match status" value="1"/>
</dbReference>
<protein>
    <submittedName>
        <fullName evidence="1">Uncharacterized conserved protein YeaO, DUF488 family</fullName>
    </submittedName>
</protein>
<accession>A0A1I2LC19</accession>
<keyword evidence="2" id="KW-1185">Reference proteome</keyword>
<sequence length="116" mass="13957">MNIEISRIYENKEASDNIRILVDRLWPRGISKEEAHLDYWYKQWAPGDDLRKKFHENKISWDEFSKNYKSELKENKSQILSDLEEVDQRKTLVLLYGSKDKSQNHAILLKEFLEDL</sequence>
<reference evidence="2" key="1">
    <citation type="submission" date="2016-10" db="EMBL/GenBank/DDBJ databases">
        <authorList>
            <person name="Varghese N."/>
            <person name="Submissions S."/>
        </authorList>
    </citation>
    <scope>NUCLEOTIDE SEQUENCE [LARGE SCALE GENOMIC DNA]</scope>
    <source>
        <strain evidence="2">DSM 23515</strain>
    </source>
</reference>
<dbReference type="PANTHER" id="PTHR36849">
    <property type="entry name" value="CYTOPLASMIC PROTEIN-RELATED"/>
    <property type="match status" value="1"/>
</dbReference>
<dbReference type="AlphaFoldDB" id="A0A1I2LC19"/>
<dbReference type="Proteomes" id="UP000199116">
    <property type="component" value="Unassembled WGS sequence"/>
</dbReference>
<organism evidence="1 2">
    <name type="scientific">Salegentibacter agarivorans</name>
    <dbReference type="NCBI Taxonomy" id="345907"/>
    <lineage>
        <taxon>Bacteria</taxon>
        <taxon>Pseudomonadati</taxon>
        <taxon>Bacteroidota</taxon>
        <taxon>Flavobacteriia</taxon>
        <taxon>Flavobacteriales</taxon>
        <taxon>Flavobacteriaceae</taxon>
        <taxon>Salegentibacter</taxon>
    </lineage>
</organism>
<gene>
    <name evidence="1" type="ORF">SAMN04488033_10859</name>
</gene>
<dbReference type="PANTHER" id="PTHR36849:SF1">
    <property type="entry name" value="CYTOPLASMIC PROTEIN"/>
    <property type="match status" value="1"/>
</dbReference>
<dbReference type="InterPro" id="IPR052552">
    <property type="entry name" value="YeaO-like"/>
</dbReference>
<dbReference type="EMBL" id="FOOH01000008">
    <property type="protein sequence ID" value="SFF76795.1"/>
    <property type="molecule type" value="Genomic_DNA"/>
</dbReference>
<name>A0A1I2LC19_9FLAO</name>
<proteinExistence type="predicted"/>
<evidence type="ECO:0000313" key="1">
    <source>
        <dbReference type="EMBL" id="SFF76795.1"/>
    </source>
</evidence>
<dbReference type="RefSeq" id="WP_075324686.1">
    <property type="nucleotide sequence ID" value="NZ_FOOH01000008.1"/>
</dbReference>